<dbReference type="AlphaFoldDB" id="A0A5C2HCR4"/>
<dbReference type="InterPro" id="IPR021352">
    <property type="entry name" value="DUF2971"/>
</dbReference>
<evidence type="ECO:0000313" key="3">
    <source>
        <dbReference type="Proteomes" id="UP000322644"/>
    </source>
</evidence>
<proteinExistence type="predicted"/>
<organism evidence="2 3">
    <name type="scientific">Arcobacter porcinus</name>
    <dbReference type="NCBI Taxonomy" id="1935204"/>
    <lineage>
        <taxon>Bacteria</taxon>
        <taxon>Pseudomonadati</taxon>
        <taxon>Campylobacterota</taxon>
        <taxon>Epsilonproteobacteria</taxon>
        <taxon>Campylobacterales</taxon>
        <taxon>Arcobacteraceae</taxon>
        <taxon>Arcobacter</taxon>
    </lineage>
</organism>
<dbReference type="KEGG" id="apoc:APORC_1093"/>
<sequence>MKIWRYMDLSKFISLLSNRALYFTNASKFNDPYEFFIPEIYTKEIKNKRIEFITKCFENTKKFIEENKIINPNGYNDAINLMYKRLEIDIENINNNTTEKEVRKKFGVSCWHINEYENEALWKIYTNQGQGIAIETSVEKLEQSLQFHRKITFDKVRYEDFNTTIFEKNHKNYLGYIKRKAFEYENEFRAVVLLDENYFEKGCYIKVDLDILIEKIHISPAMPKYFLESIKYLCQGELSFLQDRIAQSSLYSKYTN</sequence>
<evidence type="ECO:0000313" key="2">
    <source>
        <dbReference type="EMBL" id="QEP40693.1"/>
    </source>
</evidence>
<reference evidence="2 3" key="2">
    <citation type="submission" date="2019-09" db="EMBL/GenBank/DDBJ databases">
        <title>Taxonomic note: a critical rebuttal of the proposed division of the genus Arcobacter into six genera, emended descriptions of Arcobacter anaerophilus and the genus Arcobacter, and an assessment of genus-level boundaries for Epsilonproteobacteria using in silico genomic comparator tools.</title>
        <authorList>
            <person name="On S.L.W."/>
            <person name="Miller W.G."/>
            <person name="Biggs P."/>
            <person name="Cornelius A."/>
            <person name="Vandamme P."/>
        </authorList>
    </citation>
    <scope>NUCLEOTIDE SEQUENCE [LARGE SCALE GENOMIC DNA]</scope>
    <source>
        <strain evidence="2 3">CCUG 56899</strain>
    </source>
</reference>
<protein>
    <submittedName>
        <fullName evidence="2">DUF2971 domain-containing protein</fullName>
    </submittedName>
</protein>
<name>A0A5C2HCR4_9BACT</name>
<dbReference type="Proteomes" id="UP000322644">
    <property type="component" value="Chromosome"/>
</dbReference>
<keyword evidence="1" id="KW-0175">Coiled coil</keyword>
<feature type="coiled-coil region" evidence="1">
    <location>
        <begin position="76"/>
        <end position="103"/>
    </location>
</feature>
<dbReference type="EMBL" id="CP036246">
    <property type="protein sequence ID" value="QEP40693.1"/>
    <property type="molecule type" value="Genomic_DNA"/>
</dbReference>
<dbReference type="Pfam" id="PF11185">
    <property type="entry name" value="DUF2971"/>
    <property type="match status" value="1"/>
</dbReference>
<reference evidence="2 3" key="1">
    <citation type="submission" date="2019-09" db="EMBL/GenBank/DDBJ databases">
        <title>Complete genome sequencing of four Arcobacter species reveals a diverse suite of mobile elements.</title>
        <authorList>
            <person name="Miller W.G."/>
            <person name="Yee E."/>
            <person name="Bono J.L."/>
        </authorList>
    </citation>
    <scope>NUCLEOTIDE SEQUENCE [LARGE SCALE GENOMIC DNA]</scope>
    <source>
        <strain evidence="2 3">CCUG 56899</strain>
    </source>
</reference>
<dbReference type="RefSeq" id="WP_066386478.1">
    <property type="nucleotide sequence ID" value="NZ_CP036246.2"/>
</dbReference>
<gene>
    <name evidence="2" type="ORF">APORC_1093</name>
</gene>
<accession>A0A5C2HCR4</accession>
<evidence type="ECO:0000256" key="1">
    <source>
        <dbReference type="SAM" id="Coils"/>
    </source>
</evidence>